<sequence>MSVKGSLSLFPFPEIESTKKNKARVVKCPLCKKSPLRPSILFFDESYNEEIYKAGSAMKAVEEADLMLMAGTMAYTNLPAKLIGSAARREIDVIDINPHANDKIKNAPLLQLLAKAEDIFPVIVERVGAELSSGKAKKENRKQDSKSKFIAETKSLSPSKTRIPGRQRKDFEGSNRRRVVQSTARETVGGRRLGPNALACAASSA</sequence>
<keyword evidence="1" id="KW-0520">NAD</keyword>
<evidence type="ECO:0000256" key="1">
    <source>
        <dbReference type="ARBA" id="ARBA00023027"/>
    </source>
</evidence>
<protein>
    <recommendedName>
        <fullName evidence="4">Deacetylase sirtuin-type domain-containing protein</fullName>
    </recommendedName>
</protein>
<feature type="compositionally biased region" description="Basic and acidic residues" evidence="3">
    <location>
        <begin position="141"/>
        <end position="151"/>
    </location>
</feature>
<dbReference type="EMBL" id="HBHP01016168">
    <property type="protein sequence ID" value="CAD9764160.1"/>
    <property type="molecule type" value="Transcribed_RNA"/>
</dbReference>
<proteinExistence type="predicted"/>
<evidence type="ECO:0000256" key="2">
    <source>
        <dbReference type="PROSITE-ProRule" id="PRU00236"/>
    </source>
</evidence>
<dbReference type="PROSITE" id="PS50305">
    <property type="entry name" value="SIRTUIN"/>
    <property type="match status" value="1"/>
</dbReference>
<reference evidence="5" key="1">
    <citation type="submission" date="2021-01" db="EMBL/GenBank/DDBJ databases">
        <authorList>
            <person name="Corre E."/>
            <person name="Pelletier E."/>
            <person name="Niang G."/>
            <person name="Scheremetjew M."/>
            <person name="Finn R."/>
            <person name="Kale V."/>
            <person name="Holt S."/>
            <person name="Cochrane G."/>
            <person name="Meng A."/>
            <person name="Brown T."/>
            <person name="Cohen L."/>
        </authorList>
    </citation>
    <scope>NUCLEOTIDE SEQUENCE</scope>
    <source>
        <strain evidence="5">CCMP622</strain>
    </source>
</reference>
<dbReference type="SUPFAM" id="SSF52467">
    <property type="entry name" value="DHS-like NAD/FAD-binding domain"/>
    <property type="match status" value="1"/>
</dbReference>
<accession>A0A7S2TS38</accession>
<evidence type="ECO:0000256" key="3">
    <source>
        <dbReference type="SAM" id="MobiDB-lite"/>
    </source>
</evidence>
<name>A0A7S2TS38_9EUKA</name>
<organism evidence="5">
    <name type="scientific">Lotharella oceanica</name>
    <dbReference type="NCBI Taxonomy" id="641309"/>
    <lineage>
        <taxon>Eukaryota</taxon>
        <taxon>Sar</taxon>
        <taxon>Rhizaria</taxon>
        <taxon>Cercozoa</taxon>
        <taxon>Chlorarachniophyceae</taxon>
        <taxon>Lotharella</taxon>
    </lineage>
</organism>
<dbReference type="AlphaFoldDB" id="A0A7S2TS38"/>
<evidence type="ECO:0000313" key="5">
    <source>
        <dbReference type="EMBL" id="CAD9764160.1"/>
    </source>
</evidence>
<feature type="domain" description="Deacetylase sirtuin-type" evidence="4">
    <location>
        <begin position="1"/>
        <end position="130"/>
    </location>
</feature>
<dbReference type="Gene3D" id="3.40.50.1220">
    <property type="entry name" value="TPP-binding domain"/>
    <property type="match status" value="1"/>
</dbReference>
<dbReference type="InterPro" id="IPR029035">
    <property type="entry name" value="DHS-like_NAD/FAD-binding_dom"/>
</dbReference>
<feature type="region of interest" description="Disordered" evidence="3">
    <location>
        <begin position="133"/>
        <end position="205"/>
    </location>
</feature>
<gene>
    <name evidence="5" type="ORF">LSP00402_LOCUS10022</name>
</gene>
<comment type="caution">
    <text evidence="2">Lacks conserved residue(s) required for the propagation of feature annotation.</text>
</comment>
<dbReference type="InterPro" id="IPR026590">
    <property type="entry name" value="Ssirtuin_cat_dom"/>
</dbReference>
<evidence type="ECO:0000259" key="4">
    <source>
        <dbReference type="PROSITE" id="PS50305"/>
    </source>
</evidence>